<gene>
    <name evidence="1" type="ORF">J2S90_004285</name>
    <name evidence="2" type="ORF">J2S93_004220</name>
</gene>
<organism evidence="1 4">
    <name type="scientific">Arthrobacter bambusae</name>
    <dbReference type="NCBI Taxonomy" id="1338426"/>
    <lineage>
        <taxon>Bacteria</taxon>
        <taxon>Bacillati</taxon>
        <taxon>Actinomycetota</taxon>
        <taxon>Actinomycetes</taxon>
        <taxon>Micrococcales</taxon>
        <taxon>Micrococcaceae</taxon>
        <taxon>Arthrobacter</taxon>
    </lineage>
</organism>
<dbReference type="EMBL" id="JAUSTF010000015">
    <property type="protein sequence ID" value="MDQ0182764.1"/>
    <property type="molecule type" value="Genomic_DNA"/>
</dbReference>
<sequence length="44" mass="4764">MAIPRFASAYCDGEDPSLEEIFYGDMIIAAVALTLEQTGVKVVK</sequence>
<evidence type="ECO:0000313" key="3">
    <source>
        <dbReference type="Proteomes" id="UP001230951"/>
    </source>
</evidence>
<evidence type="ECO:0000313" key="4">
    <source>
        <dbReference type="Proteomes" id="UP001242995"/>
    </source>
</evidence>
<evidence type="ECO:0000313" key="2">
    <source>
        <dbReference type="EMBL" id="MDQ0182764.1"/>
    </source>
</evidence>
<comment type="caution">
    <text evidence="1">The sequence shown here is derived from an EMBL/GenBank/DDBJ whole genome shotgun (WGS) entry which is preliminary data.</text>
</comment>
<dbReference type="Proteomes" id="UP001230951">
    <property type="component" value="Unassembled WGS sequence"/>
</dbReference>
<evidence type="ECO:0000313" key="1">
    <source>
        <dbReference type="EMBL" id="MDP9907294.1"/>
    </source>
</evidence>
<dbReference type="RefSeq" id="WP_284988868.1">
    <property type="nucleotide sequence ID" value="NZ_JAUSRG010000019.1"/>
</dbReference>
<keyword evidence="3" id="KW-1185">Reference proteome</keyword>
<protein>
    <submittedName>
        <fullName evidence="1">Uncharacterized protein</fullName>
    </submittedName>
</protein>
<accession>A0AAW8DK09</accession>
<dbReference type="EMBL" id="JAUSRG010000019">
    <property type="protein sequence ID" value="MDP9907294.1"/>
    <property type="molecule type" value="Genomic_DNA"/>
</dbReference>
<dbReference type="AlphaFoldDB" id="A0AAW8DK09"/>
<reference evidence="1 3" key="1">
    <citation type="submission" date="2023-07" db="EMBL/GenBank/DDBJ databases">
        <title>Sorghum-associated microbial communities from plants grown in Nebraska, USA.</title>
        <authorList>
            <person name="Schachtman D."/>
        </authorList>
    </citation>
    <scope>NUCLEOTIDE SEQUENCE</scope>
    <source>
        <strain evidence="1">DS1006</strain>
        <strain evidence="2 3">DS1016</strain>
    </source>
</reference>
<dbReference type="Proteomes" id="UP001242995">
    <property type="component" value="Unassembled WGS sequence"/>
</dbReference>
<proteinExistence type="predicted"/>
<name>A0AAW8DK09_9MICC</name>